<dbReference type="SUPFAM" id="SSF55154">
    <property type="entry name" value="CYTH-like phosphatases"/>
    <property type="match status" value="1"/>
</dbReference>
<dbReference type="PIRSF" id="PIRSF016487">
    <property type="entry name" value="CYTH_UCP016487"/>
    <property type="match status" value="1"/>
</dbReference>
<dbReference type="Pfam" id="PF01928">
    <property type="entry name" value="CYTH"/>
    <property type="match status" value="1"/>
</dbReference>
<dbReference type="PANTHER" id="PTHR40114:SF1">
    <property type="entry name" value="SLR0698 PROTEIN"/>
    <property type="match status" value="1"/>
</dbReference>
<dbReference type="InterPro" id="IPR023577">
    <property type="entry name" value="CYTH_domain"/>
</dbReference>
<gene>
    <name evidence="2" type="ORF">MET9862_03453</name>
</gene>
<sequence>MRFEIERKFLVAHDGWRAAVTHRMDLRDGLVGQFARGKVRVRLDGGQAWLTVKGARQGIARPEFEYEIPVADAENMLEGICVGRTIEKTRSVVPFGGLTWTVDEFRGQLAGIVLAEVELEDEDQDFTRPDWIGREVTGDLRFRQSTLLHLCREAARTIGLTEILALPEQVLPVQD</sequence>
<dbReference type="PROSITE" id="PS51707">
    <property type="entry name" value="CYTH"/>
    <property type="match status" value="1"/>
</dbReference>
<evidence type="ECO:0000313" key="3">
    <source>
        <dbReference type="Proteomes" id="UP000410984"/>
    </source>
</evidence>
<dbReference type="InterPro" id="IPR012042">
    <property type="entry name" value="NeuTTM/CthTTM-like"/>
</dbReference>
<feature type="domain" description="CYTH" evidence="1">
    <location>
        <begin position="2"/>
        <end position="164"/>
    </location>
</feature>
<dbReference type="OrthoDB" id="9805588at2"/>
<dbReference type="SMART" id="SM01118">
    <property type="entry name" value="CYTH"/>
    <property type="match status" value="1"/>
</dbReference>
<accession>A0A509EFB4</accession>
<dbReference type="RefSeq" id="WP_142584134.1">
    <property type="nucleotide sequence ID" value="NZ_CABFPH010000052.1"/>
</dbReference>
<dbReference type="GO" id="GO:0050355">
    <property type="term" value="F:inorganic triphosphate phosphatase activity"/>
    <property type="evidence" value="ECO:0007669"/>
    <property type="project" value="UniProtKB-EC"/>
</dbReference>
<dbReference type="EMBL" id="CABFPH010000052">
    <property type="protein sequence ID" value="VUD72848.1"/>
    <property type="molecule type" value="Genomic_DNA"/>
</dbReference>
<dbReference type="CDD" id="cd07891">
    <property type="entry name" value="CYTH-like_CthTTM-like_1"/>
    <property type="match status" value="1"/>
</dbReference>
<organism evidence="2 3">
    <name type="scientific">Methylobacterium symbioticum</name>
    <dbReference type="NCBI Taxonomy" id="2584084"/>
    <lineage>
        <taxon>Bacteria</taxon>
        <taxon>Pseudomonadati</taxon>
        <taxon>Pseudomonadota</taxon>
        <taxon>Alphaproteobacteria</taxon>
        <taxon>Hyphomicrobiales</taxon>
        <taxon>Methylobacteriaceae</taxon>
        <taxon>Methylobacterium</taxon>
    </lineage>
</organism>
<name>A0A509EFB4_9HYPH</name>
<reference evidence="2 3" key="1">
    <citation type="submission" date="2019-06" db="EMBL/GenBank/DDBJ databases">
        <authorList>
            <person name="Rodrigo-Torres L."/>
            <person name="Arahal R. D."/>
            <person name="Lucena T."/>
        </authorList>
    </citation>
    <scope>NUCLEOTIDE SEQUENCE [LARGE SCALE GENOMIC DNA]</scope>
    <source>
        <strain evidence="2 3">SB0023/3</strain>
    </source>
</reference>
<protein>
    <submittedName>
        <fullName evidence="2">Inorganic triphosphatase</fullName>
        <ecNumber evidence="2">3.6.1.25</ecNumber>
    </submittedName>
</protein>
<keyword evidence="3" id="KW-1185">Reference proteome</keyword>
<dbReference type="PANTHER" id="PTHR40114">
    <property type="entry name" value="SLR0698 PROTEIN"/>
    <property type="match status" value="1"/>
</dbReference>
<proteinExistence type="predicted"/>
<dbReference type="AlphaFoldDB" id="A0A509EFB4"/>
<evidence type="ECO:0000313" key="2">
    <source>
        <dbReference type="EMBL" id="VUD72848.1"/>
    </source>
</evidence>
<keyword evidence="2" id="KW-0378">Hydrolase</keyword>
<evidence type="ECO:0000259" key="1">
    <source>
        <dbReference type="PROSITE" id="PS51707"/>
    </source>
</evidence>
<dbReference type="Gene3D" id="2.40.320.10">
    <property type="entry name" value="Hypothetical Protein Pfu-838710-001"/>
    <property type="match status" value="1"/>
</dbReference>
<dbReference type="InterPro" id="IPR033469">
    <property type="entry name" value="CYTH-like_dom_sf"/>
</dbReference>
<dbReference type="Proteomes" id="UP000410984">
    <property type="component" value="Unassembled WGS sequence"/>
</dbReference>
<dbReference type="EC" id="3.6.1.25" evidence="2"/>